<comment type="subunit">
    <text evidence="3">Heterodimer of LeuC and LeuD.</text>
</comment>
<dbReference type="InterPro" id="IPR000573">
    <property type="entry name" value="AconitaseA/IPMdHydase_ssu_swvl"/>
</dbReference>
<dbReference type="RefSeq" id="WP_343187273.1">
    <property type="nucleotide sequence ID" value="NZ_JBCITM010000025.1"/>
</dbReference>
<dbReference type="SUPFAM" id="SSF52016">
    <property type="entry name" value="LeuD/IlvD-like"/>
    <property type="match status" value="1"/>
</dbReference>
<keyword evidence="3" id="KW-0432">Leucine biosynthesis</keyword>
<name>A0ABU9VXV6_9CLOT</name>
<comment type="pathway">
    <text evidence="3">Amino-acid biosynthesis; L-leucine biosynthesis; L-leucine from 3-methyl-2-oxobutanoate: step 2/4.</text>
</comment>
<evidence type="ECO:0000313" key="5">
    <source>
        <dbReference type="EMBL" id="MEN1761991.1"/>
    </source>
</evidence>
<evidence type="ECO:0000313" key="6">
    <source>
        <dbReference type="Proteomes" id="UP001407405"/>
    </source>
</evidence>
<sequence length="168" mass="18176">MKLDKGTVHIVGDHIDTDQIYPGRYIEITNPAEISDHCLEGVDPSLRGRMKPGDFVVAGQNFGCGSSREHAAITLLHSGVGAVVAESFARIFYRNAINLGLPAIVCPGVSQKVTDGDEISLDVAEGLLINHSTGETLKCEQLSTYVMEILSNGGIKPLFRKRLLEKND</sequence>
<dbReference type="EC" id="4.2.1.33" evidence="3"/>
<dbReference type="NCBIfam" id="TIGR02087">
    <property type="entry name" value="LEUD_arch"/>
    <property type="match status" value="1"/>
</dbReference>
<keyword evidence="6" id="KW-1185">Reference proteome</keyword>
<organism evidence="5 6">
    <name type="scientific">Anoxynatronum sibiricum</name>
    <dbReference type="NCBI Taxonomy" id="210623"/>
    <lineage>
        <taxon>Bacteria</taxon>
        <taxon>Bacillati</taxon>
        <taxon>Bacillota</taxon>
        <taxon>Clostridia</taxon>
        <taxon>Eubacteriales</taxon>
        <taxon>Clostridiaceae</taxon>
        <taxon>Anoxynatronum</taxon>
    </lineage>
</organism>
<dbReference type="InterPro" id="IPR050075">
    <property type="entry name" value="LeuD"/>
</dbReference>
<dbReference type="EMBL" id="JBCITM010000025">
    <property type="protein sequence ID" value="MEN1761991.1"/>
    <property type="molecule type" value="Genomic_DNA"/>
</dbReference>
<dbReference type="Proteomes" id="UP001407405">
    <property type="component" value="Unassembled WGS sequence"/>
</dbReference>
<proteinExistence type="inferred from homology"/>
<comment type="caution">
    <text evidence="5">The sequence shown here is derived from an EMBL/GenBank/DDBJ whole genome shotgun (WGS) entry which is preliminary data.</text>
</comment>
<comment type="catalytic activity">
    <reaction evidence="3">
        <text>(2R,3S)-3-isopropylmalate = (2S)-2-isopropylmalate</text>
        <dbReference type="Rhea" id="RHEA:32287"/>
        <dbReference type="ChEBI" id="CHEBI:1178"/>
        <dbReference type="ChEBI" id="CHEBI:35121"/>
        <dbReference type="EC" id="4.2.1.33"/>
    </reaction>
</comment>
<keyword evidence="3" id="KW-0028">Amino-acid biosynthesis</keyword>
<evidence type="ECO:0000256" key="1">
    <source>
        <dbReference type="ARBA" id="ARBA00009869"/>
    </source>
</evidence>
<comment type="similarity">
    <text evidence="1 3">Belongs to the LeuD family. LeuD type 2 subfamily.</text>
</comment>
<dbReference type="InterPro" id="IPR015928">
    <property type="entry name" value="Aconitase/3IPM_dehydase_swvl"/>
</dbReference>
<dbReference type="PANTHER" id="PTHR43345:SF2">
    <property type="entry name" value="3-ISOPROPYLMALATE DEHYDRATASE SMALL SUBUNIT 1"/>
    <property type="match status" value="1"/>
</dbReference>
<dbReference type="PANTHER" id="PTHR43345">
    <property type="entry name" value="3-ISOPROPYLMALATE DEHYDRATASE SMALL SUBUNIT 2-RELATED-RELATED"/>
    <property type="match status" value="1"/>
</dbReference>
<keyword evidence="2 3" id="KW-0456">Lyase</keyword>
<reference evidence="5 6" key="1">
    <citation type="submission" date="2024-04" db="EMBL/GenBank/DDBJ databases">
        <title>Genome sequencing and metabolic network reconstruction of aminoacids and betaine degradation by Anoxynatronum sibiricum.</title>
        <authorList>
            <person name="Detkova E.N."/>
            <person name="Boltjanskaja Y.V."/>
            <person name="Mardanov A.V."/>
            <person name="Kevbrin V."/>
        </authorList>
    </citation>
    <scope>NUCLEOTIDE SEQUENCE [LARGE SCALE GENOMIC DNA]</scope>
    <source>
        <strain evidence="5 6">Z-7981</strain>
    </source>
</reference>
<dbReference type="Pfam" id="PF00694">
    <property type="entry name" value="Aconitase_C"/>
    <property type="match status" value="1"/>
</dbReference>
<dbReference type="Gene3D" id="3.20.19.10">
    <property type="entry name" value="Aconitase, domain 4"/>
    <property type="match status" value="1"/>
</dbReference>
<evidence type="ECO:0000256" key="3">
    <source>
        <dbReference type="HAMAP-Rule" id="MF_01032"/>
    </source>
</evidence>
<feature type="domain" description="Aconitase A/isopropylmalate dehydratase small subunit swivel" evidence="4">
    <location>
        <begin position="51"/>
        <end position="101"/>
    </location>
</feature>
<dbReference type="HAMAP" id="MF_01032">
    <property type="entry name" value="LeuD_type2"/>
    <property type="match status" value="1"/>
</dbReference>
<accession>A0ABU9VXV6</accession>
<dbReference type="InterPro" id="IPR011827">
    <property type="entry name" value="LeuD_type2/HacB/DmdB"/>
</dbReference>
<dbReference type="CDD" id="cd01577">
    <property type="entry name" value="IPMI_Swivel"/>
    <property type="match status" value="1"/>
</dbReference>
<protein>
    <recommendedName>
        <fullName evidence="3">3-isopropylmalate dehydratase small subunit</fullName>
        <ecNumber evidence="3">4.2.1.33</ecNumber>
    </recommendedName>
    <alternativeName>
        <fullName evidence="3">Alpha-IPM isomerase</fullName>
        <shortName evidence="3">IPMI</shortName>
    </alternativeName>
    <alternativeName>
        <fullName evidence="3">Isopropylmalate isomerase</fullName>
    </alternativeName>
</protein>
<comment type="function">
    <text evidence="3">Catalyzes the isomerization between 2-isopropylmalate and 3-isopropylmalate, via the formation of 2-isopropylmaleate.</text>
</comment>
<evidence type="ECO:0000259" key="4">
    <source>
        <dbReference type="Pfam" id="PF00694"/>
    </source>
</evidence>
<keyword evidence="3" id="KW-0100">Branched-chain amino acid biosynthesis</keyword>
<evidence type="ECO:0000256" key="2">
    <source>
        <dbReference type="ARBA" id="ARBA00023239"/>
    </source>
</evidence>
<dbReference type="InterPro" id="IPR033940">
    <property type="entry name" value="IPMI_Swivel"/>
</dbReference>
<gene>
    <name evidence="3" type="primary">leuD</name>
    <name evidence="5" type="ORF">AAIG11_15995</name>
</gene>